<dbReference type="GO" id="GO:0006412">
    <property type="term" value="P:translation"/>
    <property type="evidence" value="ECO:0007669"/>
    <property type="project" value="InterPro"/>
</dbReference>
<comment type="similarity">
    <text evidence="2">Belongs to the mitochondrion-specific ribosomal protein mS23 family.</text>
</comment>
<name>A0A836A9Y9_SHEEP</name>
<dbReference type="PANTHER" id="PTHR13467:SF3">
    <property type="entry name" value="CUE DOMAIN-CONTAINING PROTEIN 1"/>
    <property type="match status" value="1"/>
</dbReference>
<gene>
    <name evidence="9" type="ORF">JEQ12_003412</name>
</gene>
<dbReference type="InterPro" id="IPR040192">
    <property type="entry name" value="CUEDC1"/>
</dbReference>
<evidence type="ECO:0000256" key="7">
    <source>
        <dbReference type="SAM" id="MobiDB-lite"/>
    </source>
</evidence>
<keyword evidence="4" id="KW-0496">Mitochondrion</keyword>
<dbReference type="Proteomes" id="UP000664991">
    <property type="component" value="Unassembled WGS sequence"/>
</dbReference>
<dbReference type="PROSITE" id="PS51140">
    <property type="entry name" value="CUE"/>
    <property type="match status" value="1"/>
</dbReference>
<dbReference type="GO" id="GO:0003735">
    <property type="term" value="F:structural constituent of ribosome"/>
    <property type="evidence" value="ECO:0007669"/>
    <property type="project" value="InterPro"/>
</dbReference>
<dbReference type="PANTHER" id="PTHR13467">
    <property type="entry name" value="CUE DOMAIN CONTAINING PROTEIN 1"/>
    <property type="match status" value="1"/>
</dbReference>
<dbReference type="InterPro" id="IPR040195">
    <property type="entry name" value="CUE_CUED1"/>
</dbReference>
<evidence type="ECO:0000256" key="4">
    <source>
        <dbReference type="ARBA" id="ARBA00023128"/>
    </source>
</evidence>
<dbReference type="CDD" id="cd23701">
    <property type="entry name" value="At1g26750"/>
    <property type="match status" value="1"/>
</dbReference>
<reference evidence="9 10" key="1">
    <citation type="submission" date="2020-12" db="EMBL/GenBank/DDBJ databases">
        <title>De novo assembly of Tibetan sheep genome.</title>
        <authorList>
            <person name="Li X."/>
        </authorList>
    </citation>
    <scope>NUCLEOTIDE SEQUENCE [LARGE SCALE GENOMIC DNA]</scope>
    <source>
        <tissue evidence="9">Heart</tissue>
    </source>
</reference>
<dbReference type="CDD" id="cd14366">
    <property type="entry name" value="CUE_CUED1"/>
    <property type="match status" value="1"/>
</dbReference>
<dbReference type="SUPFAM" id="SSF46934">
    <property type="entry name" value="UBA-like"/>
    <property type="match status" value="1"/>
</dbReference>
<comment type="caution">
    <text evidence="9">The sequence shown here is derived from an EMBL/GenBank/DDBJ whole genome shotgun (WGS) entry which is preliminary data.</text>
</comment>
<dbReference type="AlphaFoldDB" id="A0A836A9Y9"/>
<dbReference type="Pfam" id="PF10484">
    <property type="entry name" value="MRP-S23"/>
    <property type="match status" value="1"/>
</dbReference>
<evidence type="ECO:0000256" key="2">
    <source>
        <dbReference type="ARBA" id="ARBA00009864"/>
    </source>
</evidence>
<feature type="compositionally biased region" description="Gly residues" evidence="7">
    <location>
        <begin position="9"/>
        <end position="22"/>
    </location>
</feature>
<dbReference type="Pfam" id="PF02845">
    <property type="entry name" value="CUE"/>
    <property type="match status" value="1"/>
</dbReference>
<evidence type="ECO:0000256" key="1">
    <source>
        <dbReference type="ARBA" id="ARBA00004173"/>
    </source>
</evidence>
<dbReference type="SMART" id="SM00546">
    <property type="entry name" value="CUE"/>
    <property type="match status" value="1"/>
</dbReference>
<feature type="compositionally biased region" description="Polar residues" evidence="7">
    <location>
        <begin position="194"/>
        <end position="205"/>
    </location>
</feature>
<keyword evidence="5" id="KW-0687">Ribonucleoprotein</keyword>
<feature type="region of interest" description="Disordered" evidence="7">
    <location>
        <begin position="194"/>
        <end position="221"/>
    </location>
</feature>
<evidence type="ECO:0000259" key="8">
    <source>
        <dbReference type="PROSITE" id="PS51140"/>
    </source>
</evidence>
<dbReference type="InterPro" id="IPR009060">
    <property type="entry name" value="UBA-like_sf"/>
</dbReference>
<accession>A0A836A9Y9</accession>
<dbReference type="InterPro" id="IPR003892">
    <property type="entry name" value="CUE"/>
</dbReference>
<evidence type="ECO:0000256" key="3">
    <source>
        <dbReference type="ARBA" id="ARBA00022980"/>
    </source>
</evidence>
<dbReference type="EMBL" id="JAEMGP010000011">
    <property type="protein sequence ID" value="KAG5203829.1"/>
    <property type="molecule type" value="Genomic_DNA"/>
</dbReference>
<organism evidence="9 10">
    <name type="scientific">Ovis aries</name>
    <name type="common">Sheep</name>
    <dbReference type="NCBI Taxonomy" id="9940"/>
    <lineage>
        <taxon>Eukaryota</taxon>
        <taxon>Metazoa</taxon>
        <taxon>Chordata</taxon>
        <taxon>Craniata</taxon>
        <taxon>Vertebrata</taxon>
        <taxon>Euteleostomi</taxon>
        <taxon>Mammalia</taxon>
        <taxon>Eutheria</taxon>
        <taxon>Laurasiatheria</taxon>
        <taxon>Artiodactyla</taxon>
        <taxon>Ruminantia</taxon>
        <taxon>Pecora</taxon>
        <taxon>Bovidae</taxon>
        <taxon>Caprinae</taxon>
        <taxon>Ovis</taxon>
    </lineage>
</organism>
<dbReference type="GO" id="GO:0005840">
    <property type="term" value="C:ribosome"/>
    <property type="evidence" value="ECO:0007669"/>
    <property type="project" value="InterPro"/>
</dbReference>
<feature type="domain" description="CUE" evidence="8">
    <location>
        <begin position="43"/>
        <end position="86"/>
    </location>
</feature>
<comment type="subcellular location">
    <subcellularLocation>
        <location evidence="1">Mitochondrion</location>
    </subcellularLocation>
</comment>
<evidence type="ECO:0000313" key="10">
    <source>
        <dbReference type="Proteomes" id="UP000664991"/>
    </source>
</evidence>
<protein>
    <recommendedName>
        <fullName evidence="6">Small ribosomal subunit protein mS23</fullName>
    </recommendedName>
</protein>
<evidence type="ECO:0000256" key="6">
    <source>
        <dbReference type="ARBA" id="ARBA00035137"/>
    </source>
</evidence>
<evidence type="ECO:0000313" key="9">
    <source>
        <dbReference type="EMBL" id="KAG5203829.1"/>
    </source>
</evidence>
<feature type="region of interest" description="Disordered" evidence="7">
    <location>
        <begin position="1"/>
        <end position="38"/>
    </location>
</feature>
<proteinExistence type="inferred from homology"/>
<sequence length="526" mass="58865">MTSLFRRSSGGGGAAGARGAGSGAAASQELNNSRPARQVRRLEFNQAMDDFTTMFPNMDYDIIECVLRANSGAVDATIDQLLQMNLEAGGGGVYEDSSDSEGSIPPEILERTLEPDSSDEEPPPVYSPPAYHMHVLDRPYPLAPPTPPPRIDVLGSVPPSSQRRYRNWNPPLLGNLPEDFLRILPQQLDSIQATSRGSKLASTEGSLPPVAGPEPRDQESRWKQYLEDERIALFLQNEEFMKELQRNRDFLLALERDRLKYESQKSSSSVAVGNDFDFPSPVPGNSDANPAVSEDALFRDKLKHMGKSSFSRTQHRVRRFRFRYRDSAGSKAPGMAGSRLETVGSVFTRTRDLIRAGVLKEKPLWFDIYNAFPPLREPVFRRPRLRYGKAKSPTQDIFYHEDQIRAKFYSAYGSGPKAFDLFNPNFKSTCQRFVEKYIELQKLGETDEEKLFVEAGKALLAEGVILRRVEKARTAPAPTCFPFASQRPALLESFRMQAVEMGPHRAASSESGFDMKHQCALGDTSR</sequence>
<dbReference type="InterPro" id="IPR023611">
    <property type="entry name" value="mS23_dom_met"/>
</dbReference>
<feature type="region of interest" description="Disordered" evidence="7">
    <location>
        <begin position="112"/>
        <end position="131"/>
    </location>
</feature>
<evidence type="ECO:0000256" key="5">
    <source>
        <dbReference type="ARBA" id="ARBA00023274"/>
    </source>
</evidence>
<dbReference type="GO" id="GO:0043130">
    <property type="term" value="F:ubiquitin binding"/>
    <property type="evidence" value="ECO:0007669"/>
    <property type="project" value="InterPro"/>
</dbReference>
<dbReference type="Gene3D" id="1.10.8.10">
    <property type="entry name" value="DNA helicase RuvA subunit, C-terminal domain"/>
    <property type="match status" value="1"/>
</dbReference>
<keyword evidence="3" id="KW-0689">Ribosomal protein</keyword>
<dbReference type="InterPro" id="IPR059242">
    <property type="entry name" value="mS23_dom"/>
</dbReference>